<accession>A0ABV0JN42</accession>
<keyword evidence="6" id="KW-1185">Reference proteome</keyword>
<dbReference type="EMBL" id="JAMPKK010000018">
    <property type="protein sequence ID" value="MEP0864844.1"/>
    <property type="molecule type" value="Genomic_DNA"/>
</dbReference>
<keyword evidence="2" id="KW-0175">Coiled coil</keyword>
<name>A0ABV0JN42_9CYAN</name>
<dbReference type="Pfam" id="PF00691">
    <property type="entry name" value="OmpA"/>
    <property type="match status" value="1"/>
</dbReference>
<dbReference type="PANTHER" id="PTHR30329:SF21">
    <property type="entry name" value="LIPOPROTEIN YIAD-RELATED"/>
    <property type="match status" value="1"/>
</dbReference>
<gene>
    <name evidence="5" type="ORF">NDI37_10220</name>
</gene>
<evidence type="ECO:0000256" key="1">
    <source>
        <dbReference type="PROSITE-ProRule" id="PRU00473"/>
    </source>
</evidence>
<dbReference type="InterPro" id="IPR050330">
    <property type="entry name" value="Bact_OuterMem_StrucFunc"/>
</dbReference>
<sequence>MTEDATFAKANTSPRQSRGKGRFIQALGWRLLLLLVGGGLAGLFGIVVATLFPDLNAEVPLVVRVLRLKQPQPSSAVRMIPSQLSIEQRQQLQSELQQLQLDLQGIRDRTSSLETQLGSDRANVPLEARLAAIEGQIQGKSLPNTSASELSLDAVKVTLPSDSLFKDNERVLLPEAPVILDAAIADLRNYQDATIHIAAHTDDAGEAKDNTEKSFLLARTVEQYLSTALGKQYRMVVIGYGETFPLVINDSDINRQRNRRIELIVINH</sequence>
<feature type="coiled-coil region" evidence="2">
    <location>
        <begin position="82"/>
        <end position="116"/>
    </location>
</feature>
<comment type="caution">
    <text evidence="5">The sequence shown here is derived from an EMBL/GenBank/DDBJ whole genome shotgun (WGS) entry which is preliminary data.</text>
</comment>
<evidence type="ECO:0000256" key="3">
    <source>
        <dbReference type="SAM" id="Phobius"/>
    </source>
</evidence>
<evidence type="ECO:0000256" key="2">
    <source>
        <dbReference type="SAM" id="Coils"/>
    </source>
</evidence>
<dbReference type="InterPro" id="IPR006665">
    <property type="entry name" value="OmpA-like"/>
</dbReference>
<dbReference type="CDD" id="cd07185">
    <property type="entry name" value="OmpA_C-like"/>
    <property type="match status" value="1"/>
</dbReference>
<reference evidence="5 6" key="1">
    <citation type="submission" date="2022-04" db="EMBL/GenBank/DDBJ databases">
        <title>Positive selection, recombination, and allopatry shape intraspecific diversity of widespread and dominant cyanobacteria.</title>
        <authorList>
            <person name="Wei J."/>
            <person name="Shu W."/>
            <person name="Hu C."/>
        </authorList>
    </citation>
    <scope>NUCLEOTIDE SEQUENCE [LARGE SCALE GENOMIC DNA]</scope>
    <source>
        <strain evidence="5 6">GB2-A5</strain>
    </source>
</reference>
<feature type="domain" description="OmpA-like" evidence="4">
    <location>
        <begin position="152"/>
        <end position="268"/>
    </location>
</feature>
<protein>
    <submittedName>
        <fullName evidence="5">OmpA family protein</fullName>
    </submittedName>
</protein>
<dbReference type="InterPro" id="IPR036737">
    <property type="entry name" value="OmpA-like_sf"/>
</dbReference>
<evidence type="ECO:0000259" key="4">
    <source>
        <dbReference type="PROSITE" id="PS51123"/>
    </source>
</evidence>
<evidence type="ECO:0000313" key="6">
    <source>
        <dbReference type="Proteomes" id="UP001442494"/>
    </source>
</evidence>
<dbReference type="RefSeq" id="WP_190425514.1">
    <property type="nucleotide sequence ID" value="NZ_JAMPKK010000018.1"/>
</dbReference>
<feature type="transmembrane region" description="Helical" evidence="3">
    <location>
        <begin position="27"/>
        <end position="52"/>
    </location>
</feature>
<dbReference type="Gene3D" id="3.30.1330.60">
    <property type="entry name" value="OmpA-like domain"/>
    <property type="match status" value="1"/>
</dbReference>
<proteinExistence type="predicted"/>
<keyword evidence="3" id="KW-0812">Transmembrane</keyword>
<keyword evidence="3" id="KW-1133">Transmembrane helix</keyword>
<keyword evidence="1 3" id="KW-0472">Membrane</keyword>
<evidence type="ECO:0000313" key="5">
    <source>
        <dbReference type="EMBL" id="MEP0864844.1"/>
    </source>
</evidence>
<dbReference type="Proteomes" id="UP001442494">
    <property type="component" value="Unassembled WGS sequence"/>
</dbReference>
<organism evidence="5 6">
    <name type="scientific">Funiculus sociatus GB2-A5</name>
    <dbReference type="NCBI Taxonomy" id="2933946"/>
    <lineage>
        <taxon>Bacteria</taxon>
        <taxon>Bacillati</taxon>
        <taxon>Cyanobacteriota</taxon>
        <taxon>Cyanophyceae</taxon>
        <taxon>Coleofasciculales</taxon>
        <taxon>Coleofasciculaceae</taxon>
        <taxon>Funiculus</taxon>
    </lineage>
</organism>
<dbReference type="PROSITE" id="PS51123">
    <property type="entry name" value="OMPA_2"/>
    <property type="match status" value="1"/>
</dbReference>
<dbReference type="PANTHER" id="PTHR30329">
    <property type="entry name" value="STATOR ELEMENT OF FLAGELLAR MOTOR COMPLEX"/>
    <property type="match status" value="1"/>
</dbReference>
<dbReference type="SUPFAM" id="SSF103088">
    <property type="entry name" value="OmpA-like"/>
    <property type="match status" value="1"/>
</dbReference>